<dbReference type="GO" id="GO:0016020">
    <property type="term" value="C:membrane"/>
    <property type="evidence" value="ECO:0007669"/>
    <property type="project" value="UniProtKB-SubCell"/>
</dbReference>
<feature type="transmembrane region" description="Helical" evidence="5">
    <location>
        <begin position="23"/>
        <end position="43"/>
    </location>
</feature>
<accession>A0A8H8BRQ3</accession>
<dbReference type="AlphaFoldDB" id="A0A8H8BRQ3"/>
<dbReference type="PANTHER" id="PTHR31465:SF33">
    <property type="entry name" value="DOMAIN PROTEIN, PUTATIVE (AFU_ORTHOLOGUE AFUA_5G01310)-RELATED"/>
    <property type="match status" value="1"/>
</dbReference>
<gene>
    <name evidence="6" type="ORF">IFR04_004620</name>
</gene>
<sequence>MAAGNSTTTAEESANGIYPYKPNSTICIAVAILFGGSALYHVFQMIRKRTWFYTPLVVGSVMMTLGYVARYFSTKDPNSLMPYIAQSLFIILPPSLYAATLYMIFGRIVVLVNNPKASIIRPTRVTKIFVAGDVVAFLLQSGGGGMMVQESMADMGQMTMLGGLAVQLLFFGFFLLVSLIFFKRMRSSPLRYTIPTYGKHTWVALLKLLFAAAGLIILRCIFRAIEFGQGHAGYLASHEVFIYLFDAFPMFVVQVMFHVIHAGDVFPPQFDMKKLANDSKDDNIYLTSRV</sequence>
<feature type="transmembrane region" description="Helical" evidence="5">
    <location>
        <begin position="84"/>
        <end position="105"/>
    </location>
</feature>
<evidence type="ECO:0000256" key="5">
    <source>
        <dbReference type="SAM" id="Phobius"/>
    </source>
</evidence>
<feature type="transmembrane region" description="Helical" evidence="5">
    <location>
        <begin position="50"/>
        <end position="72"/>
    </location>
</feature>
<feature type="transmembrane region" description="Helical" evidence="5">
    <location>
        <begin position="125"/>
        <end position="148"/>
    </location>
</feature>
<protein>
    <recommendedName>
        <fullName evidence="8">RTA1-domain-containing protein</fullName>
    </recommendedName>
</protein>
<dbReference type="EMBL" id="JAFJYH010000052">
    <property type="protein sequence ID" value="KAG4422240.1"/>
    <property type="molecule type" value="Genomic_DNA"/>
</dbReference>
<evidence type="ECO:0000256" key="4">
    <source>
        <dbReference type="ARBA" id="ARBA00023136"/>
    </source>
</evidence>
<feature type="transmembrane region" description="Helical" evidence="5">
    <location>
        <begin position="240"/>
        <end position="260"/>
    </location>
</feature>
<dbReference type="PANTHER" id="PTHR31465">
    <property type="entry name" value="PROTEIN RTA1-RELATED"/>
    <property type="match status" value="1"/>
</dbReference>
<evidence type="ECO:0000313" key="7">
    <source>
        <dbReference type="Proteomes" id="UP000664132"/>
    </source>
</evidence>
<keyword evidence="4 5" id="KW-0472">Membrane</keyword>
<name>A0A8H8BRQ3_9HELO</name>
<evidence type="ECO:0000256" key="2">
    <source>
        <dbReference type="ARBA" id="ARBA00022692"/>
    </source>
</evidence>
<evidence type="ECO:0000256" key="3">
    <source>
        <dbReference type="ARBA" id="ARBA00022989"/>
    </source>
</evidence>
<dbReference type="Proteomes" id="UP000664132">
    <property type="component" value="Unassembled WGS sequence"/>
</dbReference>
<comment type="subcellular location">
    <subcellularLocation>
        <location evidence="1">Membrane</location>
        <topology evidence="1">Multi-pass membrane protein</topology>
    </subcellularLocation>
</comment>
<proteinExistence type="predicted"/>
<keyword evidence="7" id="KW-1185">Reference proteome</keyword>
<keyword evidence="3 5" id="KW-1133">Transmembrane helix</keyword>
<dbReference type="Pfam" id="PF04479">
    <property type="entry name" value="RTA1"/>
    <property type="match status" value="1"/>
</dbReference>
<reference evidence="6" key="1">
    <citation type="submission" date="2021-02" db="EMBL/GenBank/DDBJ databases">
        <title>Genome sequence Cadophora malorum strain M34.</title>
        <authorList>
            <person name="Stefanovic E."/>
            <person name="Vu D."/>
            <person name="Scully C."/>
            <person name="Dijksterhuis J."/>
            <person name="Roader J."/>
            <person name="Houbraken J."/>
        </authorList>
    </citation>
    <scope>NUCLEOTIDE SEQUENCE</scope>
    <source>
        <strain evidence="6">M34</strain>
    </source>
</reference>
<dbReference type="InterPro" id="IPR007568">
    <property type="entry name" value="RTA1"/>
</dbReference>
<feature type="transmembrane region" description="Helical" evidence="5">
    <location>
        <begin position="160"/>
        <end position="182"/>
    </location>
</feature>
<evidence type="ECO:0000313" key="6">
    <source>
        <dbReference type="EMBL" id="KAG4422240.1"/>
    </source>
</evidence>
<keyword evidence="2 5" id="KW-0812">Transmembrane</keyword>
<evidence type="ECO:0000256" key="1">
    <source>
        <dbReference type="ARBA" id="ARBA00004141"/>
    </source>
</evidence>
<dbReference type="OrthoDB" id="3358017at2759"/>
<feature type="transmembrane region" description="Helical" evidence="5">
    <location>
        <begin position="202"/>
        <end position="225"/>
    </location>
</feature>
<comment type="caution">
    <text evidence="6">The sequence shown here is derived from an EMBL/GenBank/DDBJ whole genome shotgun (WGS) entry which is preliminary data.</text>
</comment>
<organism evidence="6 7">
    <name type="scientific">Cadophora malorum</name>
    <dbReference type="NCBI Taxonomy" id="108018"/>
    <lineage>
        <taxon>Eukaryota</taxon>
        <taxon>Fungi</taxon>
        <taxon>Dikarya</taxon>
        <taxon>Ascomycota</taxon>
        <taxon>Pezizomycotina</taxon>
        <taxon>Leotiomycetes</taxon>
        <taxon>Helotiales</taxon>
        <taxon>Ploettnerulaceae</taxon>
        <taxon>Cadophora</taxon>
    </lineage>
</organism>
<evidence type="ECO:0008006" key="8">
    <source>
        <dbReference type="Google" id="ProtNLM"/>
    </source>
</evidence>